<dbReference type="InterPro" id="IPR036052">
    <property type="entry name" value="TrpB-like_PALP_sf"/>
</dbReference>
<organism evidence="8 9">
    <name type="scientific">Cafeteria roenbergensis</name>
    <name type="common">Marine flagellate</name>
    <dbReference type="NCBI Taxonomy" id="33653"/>
    <lineage>
        <taxon>Eukaryota</taxon>
        <taxon>Sar</taxon>
        <taxon>Stramenopiles</taxon>
        <taxon>Bigyra</taxon>
        <taxon>Opalozoa</taxon>
        <taxon>Bicosoecida</taxon>
        <taxon>Cafeteriaceae</taxon>
        <taxon>Cafeteria</taxon>
    </lineage>
</organism>
<reference evidence="8 9" key="1">
    <citation type="submission" date="2019-07" db="EMBL/GenBank/DDBJ databases">
        <title>Genomes of Cafeteria roenbergensis.</title>
        <authorList>
            <person name="Fischer M.G."/>
            <person name="Hackl T."/>
            <person name="Roman M."/>
        </authorList>
    </citation>
    <scope>NUCLEOTIDE SEQUENCE [LARGE SCALE GENOMIC DNA]</scope>
    <source>
        <strain evidence="8 9">BVI</strain>
    </source>
</reference>
<dbReference type="InterPro" id="IPR017853">
    <property type="entry name" value="GH"/>
</dbReference>
<dbReference type="InterPro" id="IPR001926">
    <property type="entry name" value="TrpB-like_PALP"/>
</dbReference>
<dbReference type="EMBL" id="VLTN01000042">
    <property type="protein sequence ID" value="KAA0149527.1"/>
    <property type="molecule type" value="Genomic_DNA"/>
</dbReference>
<dbReference type="Gene3D" id="3.20.20.80">
    <property type="entry name" value="Glycosidases"/>
    <property type="match status" value="2"/>
</dbReference>
<keyword evidence="6" id="KW-0198">Cysteine biosynthesis</keyword>
<name>A0A5A8CA53_CAFRO</name>
<dbReference type="InterPro" id="IPR001216">
    <property type="entry name" value="P-phosphate_BS"/>
</dbReference>
<gene>
    <name evidence="8" type="ORF">FNF29_05913</name>
</gene>
<evidence type="ECO:0000256" key="6">
    <source>
        <dbReference type="ARBA" id="ARBA00023192"/>
    </source>
</evidence>
<dbReference type="AlphaFoldDB" id="A0A5A8CA53"/>
<dbReference type="Proteomes" id="UP000323011">
    <property type="component" value="Unassembled WGS sequence"/>
</dbReference>
<dbReference type="CDD" id="cd19608">
    <property type="entry name" value="GH113_mannanase-like"/>
    <property type="match status" value="1"/>
</dbReference>
<accession>A0A5A8CA53</accession>
<dbReference type="Gene3D" id="3.40.50.1100">
    <property type="match status" value="2"/>
</dbReference>
<dbReference type="SUPFAM" id="SSF51445">
    <property type="entry name" value="(Trans)glycosidases"/>
    <property type="match status" value="2"/>
</dbReference>
<proteinExistence type="inferred from homology"/>
<keyword evidence="4" id="KW-0808">Transferase</keyword>
<dbReference type="GO" id="GO:0006535">
    <property type="term" value="P:cysteine biosynthetic process from serine"/>
    <property type="evidence" value="ECO:0007669"/>
    <property type="project" value="InterPro"/>
</dbReference>
<comment type="cofactor">
    <cofactor evidence="1">
        <name>pyridoxal 5'-phosphate</name>
        <dbReference type="ChEBI" id="CHEBI:597326"/>
    </cofactor>
</comment>
<evidence type="ECO:0000256" key="5">
    <source>
        <dbReference type="ARBA" id="ARBA00022898"/>
    </source>
</evidence>
<sequence length="1203" mass="125215">MASRVYGAMRRLAGPALGGAALAGAAALHASGRCEPAPAAAPAPAARSDAVVPGVIGAIGKTPLLEIRSLSDATGCRIVAKAEHLNPGGSVKDRPAARIILLAEQRGDLPAGGGGTVVEGTGGNTGVGMAMVAAARGHRAVLVMPDSISKDKIALMEAMGARVVLRPAVPFDDPGHYVHTARRIAEATPGGFYGNQFESLENMNAHLFGTGPEIWEQAGGRVDGFVCAAGTGGTIAGVSHAIKERNPSARVYVIDPPGSSLASFVDDGVPAASPGTTVTEGIGIGRITANFAAARVDGAFRGSDEEAVAMMTYLLKHEGLLVGPSAALNLVGAVKLARVLGKGSTVATIICDGGERYRASVLKPGFLAKRGLAAAAEAPRARGDLSFVRHEDMGRTCAACALLGAAVALTGALAVGPNAAKRYLPLDRNSSGFTFLSEEYAPPQFPYGAEESNIAFQSAVAGLDAGSVQLVRTVYVDGMSSTSVRIRNATDSPIRTATASELGKAISLARSQGLSVALSLLLDFNWDVPYMHPGQANATHSLIGEGFTPAQWSAWFASYSAAVLDTAKAAAAAGGVSTFVVATDLDTAFQQEGPWRALVPAVRAVLPESTITVAASAATMAQVGWWDALDVIGWSALPNLTLAANGSADAVEAAWGPSVQAVEAVSAAQAKRVLVTKLGFQSRPGAWALPLHTSRPDFSDCSGWLECYDPEAQAQALEGSLRALTTRRWLAGVFVYAVLSDPSSGGPSDDGATPMGKPAAQVLQRWFGGALEGWAAVETFPGEATIVAAQRRLAAAGPGGEGSRPGGVGVGADAALARRRERAVARAQSGSTWNGFVFGGPDEWSSPYYRYGSVGAMASLDAMAAAGANAVQLVAMRYYEESNSTLVYAKGAFSSSLMSTTGPELVAMAAHARSLGLRTMLSPMIDPDYDLPGNCRQCASPPGPGWRGLVGSDWGEDCSQGSPWAAWHQQYADTFVLPLARLAQAAGLDAFLISHELQSAVEHCPDLWAALLARTRAAFKGQVSVAFNPPVVDNWRQSLPWIRTLDFVGVDCYFPTTVDVPPLPWQDANVSAVAAAWEAPAAKLAALSAGAGDKQIVCTEIGSQSRPWAYSVTVGPRGHEFTPEQCTVWDQCHSHRAQAIFYDGMFTTLYSKPWFDGFTLWLWRADPTSGGPSDDAFTPSGKPETIAVLRDFWGSGRASPSRE</sequence>
<evidence type="ECO:0000313" key="8">
    <source>
        <dbReference type="EMBL" id="KAA0149527.1"/>
    </source>
</evidence>
<dbReference type="InterPro" id="IPR050214">
    <property type="entry name" value="Cys_Synth/Cystath_Beta-Synth"/>
</dbReference>
<evidence type="ECO:0000259" key="7">
    <source>
        <dbReference type="Pfam" id="PF00291"/>
    </source>
</evidence>
<dbReference type="FunFam" id="3.40.50.1100:FF:000016">
    <property type="entry name" value="Cysteine synthase A"/>
    <property type="match status" value="1"/>
</dbReference>
<dbReference type="PANTHER" id="PTHR10314">
    <property type="entry name" value="CYSTATHIONINE BETA-SYNTHASE"/>
    <property type="match status" value="1"/>
</dbReference>
<keyword evidence="3" id="KW-0028">Amino-acid biosynthesis</keyword>
<dbReference type="Pfam" id="PF00291">
    <property type="entry name" value="PALP"/>
    <property type="match status" value="1"/>
</dbReference>
<feature type="domain" description="Tryptophan synthase beta chain-like PALP" evidence="7">
    <location>
        <begin position="57"/>
        <end position="352"/>
    </location>
</feature>
<comment type="similarity">
    <text evidence="2">Belongs to the cysteine synthase/cystathionine beta-synthase family.</text>
</comment>
<dbReference type="SUPFAM" id="SSF53686">
    <property type="entry name" value="Tryptophan synthase beta subunit-like PLP-dependent enzymes"/>
    <property type="match status" value="1"/>
</dbReference>
<dbReference type="GO" id="GO:0016740">
    <property type="term" value="F:transferase activity"/>
    <property type="evidence" value="ECO:0007669"/>
    <property type="project" value="UniProtKB-KW"/>
</dbReference>
<evidence type="ECO:0000256" key="2">
    <source>
        <dbReference type="ARBA" id="ARBA00007103"/>
    </source>
</evidence>
<dbReference type="Pfam" id="PF22612">
    <property type="entry name" value="GH113"/>
    <property type="match status" value="2"/>
</dbReference>
<comment type="caution">
    <text evidence="8">The sequence shown here is derived from an EMBL/GenBank/DDBJ whole genome shotgun (WGS) entry which is preliminary data.</text>
</comment>
<dbReference type="InterPro" id="IPR055151">
    <property type="entry name" value="GH113"/>
</dbReference>
<protein>
    <recommendedName>
        <fullName evidence="7">Tryptophan synthase beta chain-like PALP domain-containing protein</fullName>
    </recommendedName>
</protein>
<evidence type="ECO:0000256" key="3">
    <source>
        <dbReference type="ARBA" id="ARBA00022605"/>
    </source>
</evidence>
<dbReference type="CDD" id="cd01561">
    <property type="entry name" value="CBS_like"/>
    <property type="match status" value="1"/>
</dbReference>
<keyword evidence="5" id="KW-0663">Pyridoxal phosphate</keyword>
<evidence type="ECO:0000256" key="1">
    <source>
        <dbReference type="ARBA" id="ARBA00001933"/>
    </source>
</evidence>
<evidence type="ECO:0000313" key="9">
    <source>
        <dbReference type="Proteomes" id="UP000323011"/>
    </source>
</evidence>
<dbReference type="PROSITE" id="PS00901">
    <property type="entry name" value="CYS_SYNTHASE"/>
    <property type="match status" value="1"/>
</dbReference>
<keyword evidence="9" id="KW-1185">Reference proteome</keyword>
<dbReference type="NCBIfam" id="NF007989">
    <property type="entry name" value="PRK10717.1"/>
    <property type="match status" value="1"/>
</dbReference>
<evidence type="ECO:0000256" key="4">
    <source>
        <dbReference type="ARBA" id="ARBA00022679"/>
    </source>
</evidence>